<dbReference type="VEuPathDB" id="FungiDB:BCV72DRAFT_217808"/>
<gene>
    <name evidence="1" type="ORF">BCV72DRAFT_217808</name>
</gene>
<protein>
    <submittedName>
        <fullName evidence="1">Uncharacterized protein</fullName>
    </submittedName>
</protein>
<name>A0A1X0QN50_RHIZD</name>
<dbReference type="AlphaFoldDB" id="A0A1X0QN50"/>
<evidence type="ECO:0000313" key="1">
    <source>
        <dbReference type="EMBL" id="ORE01176.1"/>
    </source>
</evidence>
<sequence>MVTFLDELLGSTRLIAHRLTLRRLSIQGRGLANTLILSRIWHCLRVLTVPAYFLAEIHSIIDQFINSKSFPKVSFDTCRCPRKEGGLAVLDPATQLHALQLRRLRSLVQPDAESNYNHSFALQALQYCLCSFSDSPSPILPLAFVELRSSDVKAMGCCKLLFQVVDMLDFSVNWEAVNISVVLETPASRIYFDLPTWKCRGLQTN</sequence>
<reference evidence="1" key="1">
    <citation type="journal article" date="2016" name="Proc. Natl. Acad. Sci. U.S.A.">
        <title>Lipid metabolic changes in an early divergent fungus govern the establishment of a mutualistic symbiosis with endobacteria.</title>
        <authorList>
            <person name="Lastovetsky O.A."/>
            <person name="Gaspar M.L."/>
            <person name="Mondo S.J."/>
            <person name="LaButti K.M."/>
            <person name="Sandor L."/>
            <person name="Grigoriev I.V."/>
            <person name="Henry S.A."/>
            <person name="Pawlowska T.E."/>
        </authorList>
    </citation>
    <scope>NUCLEOTIDE SEQUENCE [LARGE SCALE GENOMIC DNA]</scope>
    <source>
        <strain evidence="1">ATCC 52814</strain>
    </source>
</reference>
<dbReference type="EMBL" id="KV922172">
    <property type="protein sequence ID" value="ORE01176.1"/>
    <property type="molecule type" value="Genomic_DNA"/>
</dbReference>
<organism evidence="1">
    <name type="scientific">Rhizopus microsporus var. microsporus</name>
    <dbReference type="NCBI Taxonomy" id="86635"/>
    <lineage>
        <taxon>Eukaryota</taxon>
        <taxon>Fungi</taxon>
        <taxon>Fungi incertae sedis</taxon>
        <taxon>Mucoromycota</taxon>
        <taxon>Mucoromycotina</taxon>
        <taxon>Mucoromycetes</taxon>
        <taxon>Mucorales</taxon>
        <taxon>Mucorineae</taxon>
        <taxon>Rhizopodaceae</taxon>
        <taxon>Rhizopus</taxon>
    </lineage>
</organism>
<dbReference type="Proteomes" id="UP000242414">
    <property type="component" value="Unassembled WGS sequence"/>
</dbReference>
<dbReference type="OrthoDB" id="2426083at2759"/>
<proteinExistence type="predicted"/>
<accession>A0A1X0QN50</accession>